<dbReference type="RefSeq" id="WP_147845876.1">
    <property type="nucleotide sequence ID" value="NZ_VDUZ01000004.1"/>
</dbReference>
<reference evidence="1 2" key="1">
    <citation type="submission" date="2019-06" db="EMBL/GenBank/DDBJ databases">
        <title>New taxonomy in bacterial strain CC-CFT640, isolated from vineyard.</title>
        <authorList>
            <person name="Lin S.-Y."/>
            <person name="Tsai C.-F."/>
            <person name="Young C.-C."/>
        </authorList>
    </citation>
    <scope>NUCLEOTIDE SEQUENCE [LARGE SCALE GENOMIC DNA]</scope>
    <source>
        <strain evidence="1 2">CC-CFT640</strain>
    </source>
</reference>
<sequence length="375" mass="41016">MMADPSWWERQKQEHADYMERGGLLGTLFSSLPPQTQASLRPWGEMLNPLEWTPGAAIRDAVQASADTAQAARNLDAWGTLAGIGMMGLGLLGAGMPPARQAGVLARSARAPVQNASKSAITFDPPEMPRRPFEADYPKRANADAAGRLTHDIEGRPLTAERVVGRRMVGGDEVALPQAGLESLAEAVTGQGPASVAPRQIGGDAGRYYEKWDRVTGDRIRQIFLNDELTPQQAPRTLGHEIGHAIDYRIAGHIPTDGIKLELGRIYNDLNGGRWRLAKSAKTGEPVPRRYWTTPESRGYPAREVDGELMVEAIRAYIADPNYLKTVAPKTAARIRDHVNPHPALSRFIQFNSLATPAIPFGMLMPSILDEERQP</sequence>
<dbReference type="Proteomes" id="UP000321638">
    <property type="component" value="Unassembled WGS sequence"/>
</dbReference>
<dbReference type="AlphaFoldDB" id="A0A5C8PU19"/>
<keyword evidence="2" id="KW-1185">Reference proteome</keyword>
<gene>
    <name evidence="1" type="ORF">FHP25_05395</name>
</gene>
<accession>A0A5C8PU19</accession>
<name>A0A5C8PU19_9HYPH</name>
<protein>
    <submittedName>
        <fullName evidence="1">ImmA/IrrE family metallo-endopeptidase</fullName>
    </submittedName>
</protein>
<dbReference type="OrthoDB" id="7377420at2"/>
<organism evidence="1 2">
    <name type="scientific">Vineibacter terrae</name>
    <dbReference type="NCBI Taxonomy" id="2586908"/>
    <lineage>
        <taxon>Bacteria</taxon>
        <taxon>Pseudomonadati</taxon>
        <taxon>Pseudomonadota</taxon>
        <taxon>Alphaproteobacteria</taxon>
        <taxon>Hyphomicrobiales</taxon>
        <taxon>Vineibacter</taxon>
    </lineage>
</organism>
<comment type="caution">
    <text evidence="1">The sequence shown here is derived from an EMBL/GenBank/DDBJ whole genome shotgun (WGS) entry which is preliminary data.</text>
</comment>
<proteinExistence type="predicted"/>
<evidence type="ECO:0000313" key="2">
    <source>
        <dbReference type="Proteomes" id="UP000321638"/>
    </source>
</evidence>
<evidence type="ECO:0000313" key="1">
    <source>
        <dbReference type="EMBL" id="TXL80461.1"/>
    </source>
</evidence>
<dbReference type="EMBL" id="VDUZ01000004">
    <property type="protein sequence ID" value="TXL80461.1"/>
    <property type="molecule type" value="Genomic_DNA"/>
</dbReference>